<reference evidence="1 2" key="1">
    <citation type="submission" date="2019-10" db="EMBL/GenBank/DDBJ databases">
        <authorList>
            <person name="Lin L.C."/>
        </authorList>
    </citation>
    <scope>NUCLEOTIDE SEQUENCE [LARGE SCALE GENOMIC DNA]</scope>
</reference>
<keyword evidence="2" id="KW-1185">Reference proteome</keyword>
<dbReference type="NCBIfam" id="TIGR04387">
    <property type="entry name" value="capsid_maj_N4"/>
    <property type="match status" value="1"/>
</dbReference>
<sequence length="410" mass="44926">MANDANKGQMIYNQGTDANPSTIGKQWNTFVMDRKAIIDAADEAYFGQLSSTTKMPKHMGKTIKKQIFMPLLDDRNVNDQGIDADGAKIANGNLYGSSKDTTSILAAMPTLSEYGGRVNRVGFHRELIEGTFQEYGFFYEFTKDSLDFDSDADLMAKIRREAIVGANKLNEDNIQADLLNGAGVVMYAGAATSDAEITGEGDDISEVSYNDLMKLNKILDDNKTPKTLRFISGSRMTDTKTIPAARAMFIGTDVELMIRDMKDNFGERAFVPVEKYAAGGTLLRGEVGTIGQFRLISILNMQKGAGKGATATEANAGYHTTDVSGTDKYDVFPMLVVGGSDTYGAPFTTIGFQTSGTSNKFEIITRMPGKETADRFDPYGKSGFSSIQWWYGMLLERTERIAKIQTVARM</sequence>
<proteinExistence type="predicted"/>
<dbReference type="Proteomes" id="UP000325783">
    <property type="component" value="Segment"/>
</dbReference>
<evidence type="ECO:0000313" key="1">
    <source>
        <dbReference type="EMBL" id="QFR59798.1"/>
    </source>
</evidence>
<gene>
    <name evidence="1" type="ORF">VOWphi5012_013</name>
</gene>
<dbReference type="EMBL" id="MN584918">
    <property type="protein sequence ID" value="QFR59798.1"/>
    <property type="molecule type" value="Genomic_DNA"/>
</dbReference>
<protein>
    <submittedName>
        <fullName evidence="1">Major capsid protein</fullName>
    </submittedName>
</protein>
<accession>A0A5P8PR80</accession>
<organism evidence="1 2">
    <name type="scientific">Vibrio phage phi50-12</name>
    <dbReference type="NCBI Taxonomy" id="2654972"/>
    <lineage>
        <taxon>Viruses</taxon>
        <taxon>Duplodnaviria</taxon>
        <taxon>Heunggongvirae</taxon>
        <taxon>Uroviricota</taxon>
        <taxon>Caudoviricetes</taxon>
        <taxon>Schitoviridae</taxon>
        <taxon>Penintadodekavirus</taxon>
        <taxon>Penintadodekavirus 5012</taxon>
    </lineage>
</organism>
<evidence type="ECO:0000313" key="2">
    <source>
        <dbReference type="Proteomes" id="UP000325783"/>
    </source>
</evidence>
<name>A0A5P8PR80_9CAUD</name>